<dbReference type="Proteomes" id="UP000425960">
    <property type="component" value="Chromosome"/>
</dbReference>
<reference evidence="1 2" key="1">
    <citation type="submission" date="2019-11" db="EMBL/GenBank/DDBJ databases">
        <title>Comparative genomics of hydrocarbon-degrading Desulfosarcina strains.</title>
        <authorList>
            <person name="Watanabe M."/>
            <person name="Kojima H."/>
            <person name="Fukui M."/>
        </authorList>
    </citation>
    <scope>NUCLEOTIDE SEQUENCE [LARGE SCALE GENOMIC DNA]</scope>
    <source>
        <strain evidence="1 2">28bB2T</strain>
    </source>
</reference>
<dbReference type="RefSeq" id="WP_155311993.1">
    <property type="nucleotide sequence ID" value="NZ_AP021876.1"/>
</dbReference>
<protein>
    <submittedName>
        <fullName evidence="1">Uncharacterized protein</fullName>
    </submittedName>
</protein>
<dbReference type="AlphaFoldDB" id="A0A5K7ZWD8"/>
<proteinExistence type="predicted"/>
<dbReference type="KEGG" id="dov:DSCO28_51040"/>
<name>A0A5K7ZWD8_9BACT</name>
<evidence type="ECO:0000313" key="2">
    <source>
        <dbReference type="Proteomes" id="UP000425960"/>
    </source>
</evidence>
<gene>
    <name evidence="1" type="ORF">DSCO28_51040</name>
</gene>
<organism evidence="1 2">
    <name type="scientific">Desulfosarcina ovata subsp. sediminis</name>
    <dbReference type="NCBI Taxonomy" id="885957"/>
    <lineage>
        <taxon>Bacteria</taxon>
        <taxon>Pseudomonadati</taxon>
        <taxon>Thermodesulfobacteriota</taxon>
        <taxon>Desulfobacteria</taxon>
        <taxon>Desulfobacterales</taxon>
        <taxon>Desulfosarcinaceae</taxon>
        <taxon>Desulfosarcina</taxon>
    </lineage>
</organism>
<dbReference type="EMBL" id="AP021876">
    <property type="protein sequence ID" value="BBO84538.1"/>
    <property type="molecule type" value="Genomic_DNA"/>
</dbReference>
<accession>A0A5K7ZWD8</accession>
<evidence type="ECO:0000313" key="1">
    <source>
        <dbReference type="EMBL" id="BBO84538.1"/>
    </source>
</evidence>
<sequence length="145" mass="16345">MQISWGPDYEYAGHQLTIEQALRATIDMGREPLLWSYAAPDANYTELKFGFDEHIEGQGKIGHVALTQEATISGEIFRNGAAWKINNDSGAWGNMGGHDGKSQLMLHVANFMSNNCGMVVTAEYAYSRNAVKRWFQKTLGFRRRR</sequence>